<dbReference type="EMBL" id="CP119961">
    <property type="protein sequence ID" value="WFD39498.1"/>
    <property type="molecule type" value="Genomic_DNA"/>
</dbReference>
<dbReference type="InterPro" id="IPR052263">
    <property type="entry name" value="GPI_Anchor_Biosynth"/>
</dbReference>
<dbReference type="AlphaFoldDB" id="A0AAF0EYI6"/>
<gene>
    <name evidence="7" type="ORF">MJAP1_002475</name>
</gene>
<evidence type="ECO:0000256" key="1">
    <source>
        <dbReference type="ARBA" id="ARBA00004141"/>
    </source>
</evidence>
<dbReference type="PANTHER" id="PTHR46346:SF1">
    <property type="entry name" value="PHOSPHATIDYLINOSITOL N-ACETYLGLUCOSAMINYLTRANSFERASE SUBUNIT P"/>
    <property type="match status" value="1"/>
</dbReference>
<comment type="subcellular location">
    <subcellularLocation>
        <location evidence="1">Membrane</location>
        <topology evidence="1">Multi-pass membrane protein</topology>
    </subcellularLocation>
</comment>
<organism evidence="7 8">
    <name type="scientific">Malassezia japonica</name>
    <dbReference type="NCBI Taxonomy" id="223818"/>
    <lineage>
        <taxon>Eukaryota</taxon>
        <taxon>Fungi</taxon>
        <taxon>Dikarya</taxon>
        <taxon>Basidiomycota</taxon>
        <taxon>Ustilaginomycotina</taxon>
        <taxon>Malasseziomycetes</taxon>
        <taxon>Malasseziales</taxon>
        <taxon>Malasseziaceae</taxon>
        <taxon>Malassezia</taxon>
    </lineage>
</organism>
<dbReference type="RefSeq" id="XP_060122395.1">
    <property type="nucleotide sequence ID" value="XM_060266412.1"/>
</dbReference>
<evidence type="ECO:0000259" key="6">
    <source>
        <dbReference type="Pfam" id="PF08510"/>
    </source>
</evidence>
<dbReference type="GO" id="GO:0016020">
    <property type="term" value="C:membrane"/>
    <property type="evidence" value="ECO:0007669"/>
    <property type="project" value="UniProtKB-SubCell"/>
</dbReference>
<proteinExistence type="predicted"/>
<keyword evidence="2 5" id="KW-0812">Transmembrane</keyword>
<accession>A0AAF0EYI6</accession>
<keyword evidence="3 5" id="KW-1133">Transmembrane helix</keyword>
<dbReference type="InterPro" id="IPR013717">
    <property type="entry name" value="PIG-P"/>
</dbReference>
<feature type="transmembrane region" description="Helical" evidence="5">
    <location>
        <begin position="26"/>
        <end position="46"/>
    </location>
</feature>
<evidence type="ECO:0000256" key="4">
    <source>
        <dbReference type="ARBA" id="ARBA00023136"/>
    </source>
</evidence>
<dbReference type="GO" id="GO:0006506">
    <property type="term" value="P:GPI anchor biosynthetic process"/>
    <property type="evidence" value="ECO:0007669"/>
    <property type="project" value="TreeGrafter"/>
</dbReference>
<protein>
    <recommendedName>
        <fullName evidence="6">PIG-P domain-containing protein</fullName>
    </recommendedName>
</protein>
<dbReference type="GeneID" id="85226126"/>
<dbReference type="PANTHER" id="PTHR46346">
    <property type="entry name" value="PHOSPHATIDYLINOSITOL N-ACETYLGLUCOSAMINYLTRANSFERASE SUBUNIT P"/>
    <property type="match status" value="1"/>
</dbReference>
<evidence type="ECO:0000313" key="8">
    <source>
        <dbReference type="Proteomes" id="UP001217754"/>
    </source>
</evidence>
<evidence type="ECO:0000256" key="3">
    <source>
        <dbReference type="ARBA" id="ARBA00022989"/>
    </source>
</evidence>
<dbReference type="Proteomes" id="UP001217754">
    <property type="component" value="Chromosome 4"/>
</dbReference>
<dbReference type="Pfam" id="PF08510">
    <property type="entry name" value="PIG-P"/>
    <property type="match status" value="1"/>
</dbReference>
<evidence type="ECO:0000256" key="2">
    <source>
        <dbReference type="ARBA" id="ARBA00022692"/>
    </source>
</evidence>
<keyword evidence="8" id="KW-1185">Reference proteome</keyword>
<sequence length="111" mass="12464">MARRDGAAEAGDAPLYRRSNAKSETYGFSLYIFASVLWVLWVLWAVCPDSVLMRLGIAWFPRRDWAYLLIAWSLVLVLMTYIGFGALNMYHTPPLDSLDCMTDGLGGLPTL</sequence>
<feature type="domain" description="PIG-P" evidence="6">
    <location>
        <begin position="23"/>
        <end position="103"/>
    </location>
</feature>
<keyword evidence="4 5" id="KW-0472">Membrane</keyword>
<evidence type="ECO:0000256" key="5">
    <source>
        <dbReference type="SAM" id="Phobius"/>
    </source>
</evidence>
<feature type="transmembrane region" description="Helical" evidence="5">
    <location>
        <begin position="66"/>
        <end position="87"/>
    </location>
</feature>
<dbReference type="GO" id="GO:0005783">
    <property type="term" value="C:endoplasmic reticulum"/>
    <property type="evidence" value="ECO:0007669"/>
    <property type="project" value="TreeGrafter"/>
</dbReference>
<reference evidence="7" key="1">
    <citation type="submission" date="2023-03" db="EMBL/GenBank/DDBJ databases">
        <title>Mating type loci evolution in Malassezia.</title>
        <authorList>
            <person name="Coelho M.A."/>
        </authorList>
    </citation>
    <scope>NUCLEOTIDE SEQUENCE</scope>
    <source>
        <strain evidence="7">CBS 9431</strain>
    </source>
</reference>
<name>A0AAF0EYI6_9BASI</name>
<evidence type="ECO:0000313" key="7">
    <source>
        <dbReference type="EMBL" id="WFD39498.1"/>
    </source>
</evidence>